<reference evidence="2 3" key="1">
    <citation type="submission" date="2020-08" db="EMBL/GenBank/DDBJ databases">
        <title>Genomic Encyclopedia of Type Strains, Phase IV (KMG-IV): sequencing the most valuable type-strain genomes for metagenomic binning, comparative biology and taxonomic classification.</title>
        <authorList>
            <person name="Goeker M."/>
        </authorList>
    </citation>
    <scope>NUCLEOTIDE SEQUENCE [LARGE SCALE GENOMIC DNA]</scope>
    <source>
        <strain evidence="2 3">DSM 25024</strain>
    </source>
</reference>
<gene>
    <name evidence="2" type="ORF">GGR05_000133</name>
</gene>
<sequence>MARRPTNPRDAAEAAFKAATTKAPERVREAVAIPGRREQVTLRIDSEVLEWFQKEGPGWQDRMADALRKVAGK</sequence>
<feature type="region of interest" description="Disordered" evidence="1">
    <location>
        <begin position="1"/>
        <end position="21"/>
    </location>
</feature>
<name>A0A7W6FTH6_9HYPH</name>
<protein>
    <submittedName>
        <fullName evidence="2">Uncharacterized protein (DUF4415 family)</fullName>
    </submittedName>
</protein>
<evidence type="ECO:0000313" key="2">
    <source>
        <dbReference type="EMBL" id="MBB3934022.1"/>
    </source>
</evidence>
<evidence type="ECO:0000313" key="3">
    <source>
        <dbReference type="Proteomes" id="UP000531216"/>
    </source>
</evidence>
<comment type="caution">
    <text evidence="2">The sequence shown here is derived from an EMBL/GenBank/DDBJ whole genome shotgun (WGS) entry which is preliminary data.</text>
</comment>
<evidence type="ECO:0000256" key="1">
    <source>
        <dbReference type="SAM" id="MobiDB-lite"/>
    </source>
</evidence>
<dbReference type="Proteomes" id="UP000531216">
    <property type="component" value="Unassembled WGS sequence"/>
</dbReference>
<dbReference type="EMBL" id="JACIDO010000001">
    <property type="protein sequence ID" value="MBB3934022.1"/>
    <property type="molecule type" value="Genomic_DNA"/>
</dbReference>
<keyword evidence="3" id="KW-1185">Reference proteome</keyword>
<dbReference type="Pfam" id="PF14384">
    <property type="entry name" value="BrnA_antitoxin"/>
    <property type="match status" value="1"/>
</dbReference>
<dbReference type="InterPro" id="IPR025528">
    <property type="entry name" value="BrnA_antitoxin"/>
</dbReference>
<dbReference type="OrthoDB" id="361944at2"/>
<organism evidence="2 3">
    <name type="scientific">Aureimonas phyllosphaerae</name>
    <dbReference type="NCBI Taxonomy" id="1166078"/>
    <lineage>
        <taxon>Bacteria</taxon>
        <taxon>Pseudomonadati</taxon>
        <taxon>Pseudomonadota</taxon>
        <taxon>Alphaproteobacteria</taxon>
        <taxon>Hyphomicrobiales</taxon>
        <taxon>Aurantimonadaceae</taxon>
        <taxon>Aureimonas</taxon>
    </lineage>
</organism>
<proteinExistence type="predicted"/>
<dbReference type="AlphaFoldDB" id="A0A7W6FTH6"/>
<accession>A0A7W6FTH6</accession>